<evidence type="ECO:0000313" key="4">
    <source>
        <dbReference type="Proteomes" id="UP001500506"/>
    </source>
</evidence>
<sequence>MNDDNELDPVARLRAADPAADVEPRAGFSDEVVARATADAAAEQGAEAPDEAAPVTDLAAARARRRPRWLPVAAVAASIAIVGAAGYGLGASTGAPANLADGPAAPPISLQSDVGTSGGEAADGAVPGGIAGGAAAPELRGTGGAAADSATTDSIYPNGFGRNQFSSSGLDSAEGTAQAYTFDAYAASTQDTVAALAAALGIVSPVELRDGSWIAGPPDFSGPYLSVGLNGTLSFYFQNPHINPWLCVEGAEVCEPTGTTPTEAAAIDALRSLVVAAGLDPAAFEFTSQVWEGSTTRWAEAWPVVVGQRIDQGWSLEIAEDGVINAYGSLAPIVPLGEYPVVSEQAAFERLSDPRFGALMGSMPFAARASDTPAEEWVPPTEPPATPAEGTSLSWPVNDVEIVSARLGLASEWQPDGSVLVIPAYEFTDADGGTWSVIAVADSMLDFEAE</sequence>
<feature type="region of interest" description="Disordered" evidence="1">
    <location>
        <begin position="1"/>
        <end position="25"/>
    </location>
</feature>
<evidence type="ECO:0000256" key="2">
    <source>
        <dbReference type="SAM" id="Phobius"/>
    </source>
</evidence>
<keyword evidence="4" id="KW-1185">Reference proteome</keyword>
<evidence type="ECO:0000313" key="3">
    <source>
        <dbReference type="EMBL" id="GAA1764041.1"/>
    </source>
</evidence>
<protein>
    <submittedName>
        <fullName evidence="3">Uncharacterized protein</fullName>
    </submittedName>
</protein>
<organism evidence="3 4">
    <name type="scientific">Agromyces humatus</name>
    <dbReference type="NCBI Taxonomy" id="279573"/>
    <lineage>
        <taxon>Bacteria</taxon>
        <taxon>Bacillati</taxon>
        <taxon>Actinomycetota</taxon>
        <taxon>Actinomycetes</taxon>
        <taxon>Micrococcales</taxon>
        <taxon>Microbacteriaceae</taxon>
        <taxon>Agromyces</taxon>
    </lineage>
</organism>
<feature type="transmembrane region" description="Helical" evidence="2">
    <location>
        <begin position="69"/>
        <end position="89"/>
    </location>
</feature>
<feature type="region of interest" description="Disordered" evidence="1">
    <location>
        <begin position="104"/>
        <end position="129"/>
    </location>
</feature>
<proteinExistence type="predicted"/>
<dbReference type="EMBL" id="BAAANH010000005">
    <property type="protein sequence ID" value="GAA1764041.1"/>
    <property type="molecule type" value="Genomic_DNA"/>
</dbReference>
<comment type="caution">
    <text evidence="3">The sequence shown here is derived from an EMBL/GenBank/DDBJ whole genome shotgun (WGS) entry which is preliminary data.</text>
</comment>
<dbReference type="RefSeq" id="WP_232498859.1">
    <property type="nucleotide sequence ID" value="NZ_BAAANH010000005.1"/>
</dbReference>
<evidence type="ECO:0000256" key="1">
    <source>
        <dbReference type="SAM" id="MobiDB-lite"/>
    </source>
</evidence>
<feature type="region of interest" description="Disordered" evidence="1">
    <location>
        <begin position="371"/>
        <end position="393"/>
    </location>
</feature>
<keyword evidence="2" id="KW-0472">Membrane</keyword>
<dbReference type="Proteomes" id="UP001500506">
    <property type="component" value="Unassembled WGS sequence"/>
</dbReference>
<keyword evidence="2" id="KW-0812">Transmembrane</keyword>
<accession>A0ABN2KRH3</accession>
<keyword evidence="2" id="KW-1133">Transmembrane helix</keyword>
<gene>
    <name evidence="3" type="ORF">GCM10009747_24700</name>
</gene>
<reference evidence="3 4" key="1">
    <citation type="journal article" date="2019" name="Int. J. Syst. Evol. Microbiol.">
        <title>The Global Catalogue of Microorganisms (GCM) 10K type strain sequencing project: providing services to taxonomists for standard genome sequencing and annotation.</title>
        <authorList>
            <consortium name="The Broad Institute Genomics Platform"/>
            <consortium name="The Broad Institute Genome Sequencing Center for Infectious Disease"/>
            <person name="Wu L."/>
            <person name="Ma J."/>
        </authorList>
    </citation>
    <scope>NUCLEOTIDE SEQUENCE [LARGE SCALE GENOMIC DNA]</scope>
    <source>
        <strain evidence="3 4">JCM 14319</strain>
    </source>
</reference>
<name>A0ABN2KRH3_9MICO</name>